<accession>A0A937CNY9</accession>
<dbReference type="SUPFAM" id="SSF47598">
    <property type="entry name" value="Ribbon-helix-helix"/>
    <property type="match status" value="1"/>
</dbReference>
<organism evidence="1 2">
    <name type="scientific">Rhizobium setariae</name>
    <dbReference type="NCBI Taxonomy" id="2801340"/>
    <lineage>
        <taxon>Bacteria</taxon>
        <taxon>Pseudomonadati</taxon>
        <taxon>Pseudomonadota</taxon>
        <taxon>Alphaproteobacteria</taxon>
        <taxon>Hyphomicrobiales</taxon>
        <taxon>Rhizobiaceae</taxon>
        <taxon>Rhizobium/Agrobacterium group</taxon>
        <taxon>Rhizobium</taxon>
    </lineage>
</organism>
<dbReference type="CDD" id="cd21631">
    <property type="entry name" value="RHH_CopG_NikR-like"/>
    <property type="match status" value="1"/>
</dbReference>
<dbReference type="InterPro" id="IPR010985">
    <property type="entry name" value="Ribbon_hlx_hlx"/>
</dbReference>
<evidence type="ECO:0000313" key="1">
    <source>
        <dbReference type="EMBL" id="MBL0372564.1"/>
    </source>
</evidence>
<dbReference type="Gene3D" id="1.10.1220.10">
    <property type="entry name" value="Met repressor-like"/>
    <property type="match status" value="1"/>
</dbReference>
<dbReference type="Pfam" id="PF19807">
    <property type="entry name" value="DUF6290"/>
    <property type="match status" value="1"/>
</dbReference>
<sequence>MATVSIRIDDETKDRWNNLAKTHGLNQSELFQQAILEKLEELEDFYVVKERLSNSFKTISNEDVWKELGIED</sequence>
<protein>
    <submittedName>
        <fullName evidence="1">Ribbon-helix-helix protein, CopG family</fullName>
    </submittedName>
</protein>
<evidence type="ECO:0000313" key="2">
    <source>
        <dbReference type="Proteomes" id="UP000633219"/>
    </source>
</evidence>
<dbReference type="InterPro" id="IPR013321">
    <property type="entry name" value="Arc_rbn_hlx_hlx"/>
</dbReference>
<gene>
    <name evidence="1" type="ORF">JJB09_11045</name>
</gene>
<dbReference type="EMBL" id="JAEQNC010000005">
    <property type="protein sequence ID" value="MBL0372564.1"/>
    <property type="molecule type" value="Genomic_DNA"/>
</dbReference>
<dbReference type="Proteomes" id="UP000633219">
    <property type="component" value="Unassembled WGS sequence"/>
</dbReference>
<keyword evidence="2" id="KW-1185">Reference proteome</keyword>
<dbReference type="InterPro" id="IPR046257">
    <property type="entry name" value="DUF6290"/>
</dbReference>
<comment type="caution">
    <text evidence="1">The sequence shown here is derived from an EMBL/GenBank/DDBJ whole genome shotgun (WGS) entry which is preliminary data.</text>
</comment>
<proteinExistence type="predicted"/>
<reference evidence="1" key="1">
    <citation type="submission" date="2021-01" db="EMBL/GenBank/DDBJ databases">
        <title>Rhizobium sp. strain KVB221 16S ribosomal RNA gene Genome sequencing and assembly.</title>
        <authorList>
            <person name="Kang M."/>
        </authorList>
    </citation>
    <scope>NUCLEOTIDE SEQUENCE</scope>
    <source>
        <strain evidence="1">KVB221</strain>
    </source>
</reference>
<name>A0A937CNY9_9HYPH</name>
<dbReference type="GO" id="GO:0006355">
    <property type="term" value="P:regulation of DNA-templated transcription"/>
    <property type="evidence" value="ECO:0007669"/>
    <property type="project" value="InterPro"/>
</dbReference>
<dbReference type="RefSeq" id="WP_201657509.1">
    <property type="nucleotide sequence ID" value="NZ_JAEQNC010000005.1"/>
</dbReference>
<dbReference type="AlphaFoldDB" id="A0A937CNY9"/>